<evidence type="ECO:0000256" key="6">
    <source>
        <dbReference type="ARBA" id="ARBA00043266"/>
    </source>
</evidence>
<sequence>MDKIWGASFLVLWLQLGCELGQQQVKQSSQPLTVQEGDISTLNCTYENSAFNYFPWYRQHPGKGPELLITIRCGSNAKEDGRLRVSLSQSAKHVSLHIKASQPGDSATYFCAASNIVLVYDVGTITHSWGIIENWPKSHPPLIQKD</sequence>
<dbReference type="PROSITE" id="PS50835">
    <property type="entry name" value="IG_LIKE"/>
    <property type="match status" value="1"/>
</dbReference>
<keyword evidence="6" id="KW-1279">T cell receptor</keyword>
<keyword evidence="1 7" id="KW-0732">Signal</keyword>
<dbReference type="SMART" id="SM00409">
    <property type="entry name" value="IG"/>
    <property type="match status" value="1"/>
</dbReference>
<evidence type="ECO:0000256" key="4">
    <source>
        <dbReference type="ARBA" id="ARBA00023170"/>
    </source>
</evidence>
<dbReference type="AlphaFoldDB" id="A0A8D1FI28"/>
<evidence type="ECO:0000313" key="9">
    <source>
        <dbReference type="Ensembl" id="ENSSSCP00040035742.1"/>
    </source>
</evidence>
<dbReference type="InterPro" id="IPR036179">
    <property type="entry name" value="Ig-like_dom_sf"/>
</dbReference>
<dbReference type="PANTHER" id="PTHR19343:SF0">
    <property type="entry name" value="T CELL RECEPTOR ALPHA VARIABLE 23_DELTA VARIABLE 6"/>
    <property type="match status" value="1"/>
</dbReference>
<feature type="chain" id="PRO_5034763873" description="Ig-like domain-containing protein" evidence="7">
    <location>
        <begin position="22"/>
        <end position="146"/>
    </location>
</feature>
<dbReference type="InterPro" id="IPR013783">
    <property type="entry name" value="Ig-like_fold"/>
</dbReference>
<evidence type="ECO:0000256" key="1">
    <source>
        <dbReference type="ARBA" id="ARBA00022729"/>
    </source>
</evidence>
<dbReference type="InterPro" id="IPR013106">
    <property type="entry name" value="Ig_V-set"/>
</dbReference>
<dbReference type="Gene3D" id="2.60.40.10">
    <property type="entry name" value="Immunoglobulins"/>
    <property type="match status" value="1"/>
</dbReference>
<organism evidence="9 10">
    <name type="scientific">Sus scrofa</name>
    <name type="common">Pig</name>
    <dbReference type="NCBI Taxonomy" id="9823"/>
    <lineage>
        <taxon>Eukaryota</taxon>
        <taxon>Metazoa</taxon>
        <taxon>Chordata</taxon>
        <taxon>Craniata</taxon>
        <taxon>Vertebrata</taxon>
        <taxon>Euteleostomi</taxon>
        <taxon>Mammalia</taxon>
        <taxon>Eutheria</taxon>
        <taxon>Laurasiatheria</taxon>
        <taxon>Artiodactyla</taxon>
        <taxon>Suina</taxon>
        <taxon>Suidae</taxon>
        <taxon>Sus</taxon>
    </lineage>
</organism>
<dbReference type="GO" id="GO:0042101">
    <property type="term" value="C:T cell receptor complex"/>
    <property type="evidence" value="ECO:0007669"/>
    <property type="project" value="UniProtKB-KW"/>
</dbReference>
<evidence type="ECO:0000256" key="5">
    <source>
        <dbReference type="ARBA" id="ARBA00023319"/>
    </source>
</evidence>
<dbReference type="SMART" id="SM00406">
    <property type="entry name" value="IGv"/>
    <property type="match status" value="1"/>
</dbReference>
<evidence type="ECO:0000256" key="7">
    <source>
        <dbReference type="SAM" id="SignalP"/>
    </source>
</evidence>
<protein>
    <recommendedName>
        <fullName evidence="8">Ig-like domain-containing protein</fullName>
    </recommendedName>
</protein>
<keyword evidence="3" id="KW-1064">Adaptive immunity</keyword>
<evidence type="ECO:0000259" key="8">
    <source>
        <dbReference type="PROSITE" id="PS50835"/>
    </source>
</evidence>
<dbReference type="GO" id="GO:0002250">
    <property type="term" value="P:adaptive immune response"/>
    <property type="evidence" value="ECO:0007669"/>
    <property type="project" value="UniProtKB-KW"/>
</dbReference>
<name>A0A8D1FI28_PIG</name>
<dbReference type="Ensembl" id="ENSSSCT00040082134.1">
    <property type="protein sequence ID" value="ENSSSCP00040035742.1"/>
    <property type="gene ID" value="ENSSSCG00040060389.1"/>
</dbReference>
<keyword evidence="4" id="KW-0675">Receptor</keyword>
<dbReference type="SUPFAM" id="SSF48726">
    <property type="entry name" value="Immunoglobulin"/>
    <property type="match status" value="1"/>
</dbReference>
<evidence type="ECO:0000256" key="2">
    <source>
        <dbReference type="ARBA" id="ARBA00022859"/>
    </source>
</evidence>
<dbReference type="InterPro" id="IPR003599">
    <property type="entry name" value="Ig_sub"/>
</dbReference>
<reference evidence="9" key="1">
    <citation type="submission" date="2025-08" db="UniProtKB">
        <authorList>
            <consortium name="Ensembl"/>
        </authorList>
    </citation>
    <scope>IDENTIFICATION</scope>
</reference>
<evidence type="ECO:0000256" key="3">
    <source>
        <dbReference type="ARBA" id="ARBA00023130"/>
    </source>
</evidence>
<feature type="signal peptide" evidence="7">
    <location>
        <begin position="1"/>
        <end position="21"/>
    </location>
</feature>
<dbReference type="CDD" id="cd04983">
    <property type="entry name" value="IgV_TCR_alpha"/>
    <property type="match status" value="1"/>
</dbReference>
<dbReference type="Proteomes" id="UP000694722">
    <property type="component" value="Unplaced"/>
</dbReference>
<evidence type="ECO:0000313" key="10">
    <source>
        <dbReference type="Proteomes" id="UP000694722"/>
    </source>
</evidence>
<dbReference type="Pfam" id="PF07686">
    <property type="entry name" value="V-set"/>
    <property type="match status" value="1"/>
</dbReference>
<keyword evidence="5" id="KW-0393">Immunoglobulin domain</keyword>
<dbReference type="PANTHER" id="PTHR19343">
    <property type="entry name" value="T CELL RECEPTOR ALPHA VARIABLE 1-2"/>
    <property type="match status" value="1"/>
</dbReference>
<keyword evidence="2" id="KW-0391">Immunity</keyword>
<dbReference type="InterPro" id="IPR007110">
    <property type="entry name" value="Ig-like_dom"/>
</dbReference>
<proteinExistence type="predicted"/>
<feature type="domain" description="Ig-like" evidence="8">
    <location>
        <begin position="23"/>
        <end position="115"/>
    </location>
</feature>
<accession>A0A8D1FI28</accession>
<dbReference type="InterPro" id="IPR051006">
    <property type="entry name" value="TCR_variable_domain"/>
</dbReference>